<keyword evidence="2" id="KW-0805">Transcription regulation</keyword>
<reference evidence="4" key="1">
    <citation type="submission" date="2022-04" db="EMBL/GenBank/DDBJ databases">
        <title>Carnegiea gigantea Genome sequencing and assembly v2.</title>
        <authorList>
            <person name="Copetti D."/>
            <person name="Sanderson M.J."/>
            <person name="Burquez A."/>
            <person name="Wojciechowski M.F."/>
        </authorList>
    </citation>
    <scope>NUCLEOTIDE SEQUENCE</scope>
    <source>
        <strain evidence="4">SGP5-SGP5p</strain>
        <tissue evidence="4">Aerial part</tissue>
    </source>
</reference>
<dbReference type="PANTHER" id="PTHR13068">
    <property type="entry name" value="CGI-12 PROTEIN-RELATED"/>
    <property type="match status" value="1"/>
</dbReference>
<dbReference type="EMBL" id="JAKOGI010000030">
    <property type="protein sequence ID" value="KAJ8448435.1"/>
    <property type="molecule type" value="Genomic_DNA"/>
</dbReference>
<organism evidence="4 5">
    <name type="scientific">Carnegiea gigantea</name>
    <dbReference type="NCBI Taxonomy" id="171969"/>
    <lineage>
        <taxon>Eukaryota</taxon>
        <taxon>Viridiplantae</taxon>
        <taxon>Streptophyta</taxon>
        <taxon>Embryophyta</taxon>
        <taxon>Tracheophyta</taxon>
        <taxon>Spermatophyta</taxon>
        <taxon>Magnoliopsida</taxon>
        <taxon>eudicotyledons</taxon>
        <taxon>Gunneridae</taxon>
        <taxon>Pentapetalae</taxon>
        <taxon>Caryophyllales</taxon>
        <taxon>Cactineae</taxon>
        <taxon>Cactaceae</taxon>
        <taxon>Cactoideae</taxon>
        <taxon>Echinocereeae</taxon>
        <taxon>Carnegiea</taxon>
    </lineage>
</organism>
<dbReference type="OrthoDB" id="637682at2759"/>
<accession>A0A9Q1KSU3</accession>
<evidence type="ECO:0000313" key="4">
    <source>
        <dbReference type="EMBL" id="KAJ8448435.1"/>
    </source>
</evidence>
<proteinExistence type="inferred from homology"/>
<dbReference type="InterPro" id="IPR003690">
    <property type="entry name" value="MTERF"/>
</dbReference>
<evidence type="ECO:0000313" key="5">
    <source>
        <dbReference type="Proteomes" id="UP001153076"/>
    </source>
</evidence>
<keyword evidence="3" id="KW-0809">Transit peptide</keyword>
<dbReference type="PANTHER" id="PTHR13068:SF231">
    <property type="entry name" value="TRANSCRIPTION TERMINATION FACTOR MTERF2, CHLOROPLASTIC-LIKE"/>
    <property type="match status" value="1"/>
</dbReference>
<dbReference type="GO" id="GO:0003676">
    <property type="term" value="F:nucleic acid binding"/>
    <property type="evidence" value="ECO:0007669"/>
    <property type="project" value="InterPro"/>
</dbReference>
<dbReference type="AlphaFoldDB" id="A0A9Q1KSU3"/>
<keyword evidence="2" id="KW-0804">Transcription</keyword>
<keyword evidence="2" id="KW-0806">Transcription termination</keyword>
<evidence type="ECO:0000256" key="1">
    <source>
        <dbReference type="ARBA" id="ARBA00007692"/>
    </source>
</evidence>
<evidence type="ECO:0000256" key="2">
    <source>
        <dbReference type="ARBA" id="ARBA00022472"/>
    </source>
</evidence>
<dbReference type="GO" id="GO:0006353">
    <property type="term" value="P:DNA-templated transcription termination"/>
    <property type="evidence" value="ECO:0007669"/>
    <property type="project" value="UniProtKB-KW"/>
</dbReference>
<gene>
    <name evidence="4" type="ORF">Cgig2_022063</name>
</gene>
<comment type="similarity">
    <text evidence="1">Belongs to the mTERF family.</text>
</comment>
<dbReference type="Pfam" id="PF02536">
    <property type="entry name" value="mTERF"/>
    <property type="match status" value="1"/>
</dbReference>
<dbReference type="FunFam" id="1.25.70.10:FF:000001">
    <property type="entry name" value="Mitochondrial transcription termination factor-like"/>
    <property type="match status" value="1"/>
</dbReference>
<comment type="caution">
    <text evidence="4">The sequence shown here is derived from an EMBL/GenBank/DDBJ whole genome shotgun (WGS) entry which is preliminary data.</text>
</comment>
<dbReference type="SMART" id="SM00733">
    <property type="entry name" value="Mterf"/>
    <property type="match status" value="5"/>
</dbReference>
<evidence type="ECO:0000256" key="3">
    <source>
        <dbReference type="ARBA" id="ARBA00022946"/>
    </source>
</evidence>
<dbReference type="Gene3D" id="1.25.70.10">
    <property type="entry name" value="Transcription termination factor 3, mitochondrial"/>
    <property type="match status" value="2"/>
</dbReference>
<sequence>MPQLEPGLSFASVVSRPSSLSSGVLHTEPNLGLITAAPAFSATPTLPCDPSPWISSGKADLVLSFLEQKGLEKPQIKKLVSSLPRILTCRIEENLEAKMNYFLELGISVSDFADIISSQPESLDRGLNSTVRPAIEALREVMGSNENVVRVIKKFRAKSWWAVSKRLAVNVSLLRAQGIPLESIQKRMINNPGPFIWKHEVFKSIMARAEVKWGVSPRSKMFIYAVYLLCCLNSKTIESKCRVFQSFGWDRSHVVSLFKRNPCCFWLAGRNIKAKLRFYMNELGYDPDHIIAHHAVLCYSLEKRVMPRYLVFQLLEDKGLNRNNLAFFTVLAFPEGKFLRKCILPFLDVVPDLHDTYVNSIEAATKDQTTPEKHEIEA</sequence>
<dbReference type="InterPro" id="IPR038538">
    <property type="entry name" value="MTERF_sf"/>
</dbReference>
<name>A0A9Q1KSU3_9CARY</name>
<protein>
    <submittedName>
        <fullName evidence="4">Uncharacterized protein</fullName>
    </submittedName>
</protein>
<dbReference type="Proteomes" id="UP001153076">
    <property type="component" value="Unassembled WGS sequence"/>
</dbReference>
<keyword evidence="5" id="KW-1185">Reference proteome</keyword>